<protein>
    <submittedName>
        <fullName evidence="4">LytTR family DNA-binding domain-containing protein</fullName>
    </submittedName>
</protein>
<dbReference type="InterPro" id="IPR001789">
    <property type="entry name" value="Sig_transdc_resp-reg_receiver"/>
</dbReference>
<keyword evidence="5" id="KW-1185">Reference proteome</keyword>
<dbReference type="PROSITE" id="PS50930">
    <property type="entry name" value="HTH_LYTTR"/>
    <property type="match status" value="1"/>
</dbReference>
<keyword evidence="1" id="KW-0597">Phosphoprotein</keyword>
<sequence length="271" mass="31704">MLKPIRVIVIDDEKQAREGIKLLLEAVPAFELVAMCEDGLKAIENIYKHHPDLIFLDIQMPEINGFEVLNSLDNHLRPAVIFTTAYDQFALKAFEHHAIDYLLKPFTNKRFYESLEYAKSILQLSTFKRFQHKMESLLKDYFQNHKHDTDTYVVRNRHAEQATFSNKLTIKADGKIHFVPLEEIQYLEGYDSYIKIHTGEKTHIVKESLKTMEQKLPGQSFLRIHKSFIVNMKYVKTLEPYFNGDFFLILASGKRLKGSRNFRKGLGKYTL</sequence>
<dbReference type="PANTHER" id="PTHR37299:SF1">
    <property type="entry name" value="STAGE 0 SPORULATION PROTEIN A HOMOLOG"/>
    <property type="match status" value="1"/>
</dbReference>
<evidence type="ECO:0000313" key="4">
    <source>
        <dbReference type="EMBL" id="MDN5214878.1"/>
    </source>
</evidence>
<gene>
    <name evidence="4" type="ORF">QQ020_22550</name>
</gene>
<dbReference type="RefSeq" id="WP_346760216.1">
    <property type="nucleotide sequence ID" value="NZ_JAUJEB010000005.1"/>
</dbReference>
<dbReference type="Pfam" id="PF04397">
    <property type="entry name" value="LytTR"/>
    <property type="match status" value="1"/>
</dbReference>
<accession>A0ABT8LF07</accession>
<dbReference type="InterPro" id="IPR011006">
    <property type="entry name" value="CheY-like_superfamily"/>
</dbReference>
<feature type="domain" description="Response regulatory" evidence="2">
    <location>
        <begin position="6"/>
        <end position="119"/>
    </location>
</feature>
<dbReference type="SMART" id="SM00448">
    <property type="entry name" value="REC"/>
    <property type="match status" value="1"/>
</dbReference>
<dbReference type="Proteomes" id="UP001172083">
    <property type="component" value="Unassembled WGS sequence"/>
</dbReference>
<dbReference type="InterPro" id="IPR046947">
    <property type="entry name" value="LytR-like"/>
</dbReference>
<dbReference type="InterPro" id="IPR007492">
    <property type="entry name" value="LytTR_DNA-bd_dom"/>
</dbReference>
<dbReference type="Gene3D" id="3.40.50.2300">
    <property type="match status" value="1"/>
</dbReference>
<proteinExistence type="predicted"/>
<feature type="modified residue" description="4-aspartylphosphate" evidence="1">
    <location>
        <position position="57"/>
    </location>
</feature>
<dbReference type="Gene3D" id="2.40.50.1020">
    <property type="entry name" value="LytTr DNA-binding domain"/>
    <property type="match status" value="1"/>
</dbReference>
<name>A0ABT8LF07_9BACT</name>
<reference evidence="4" key="1">
    <citation type="submission" date="2023-06" db="EMBL/GenBank/DDBJ databases">
        <title>Genomic of Agaribacillus aureum.</title>
        <authorList>
            <person name="Wang G."/>
        </authorList>
    </citation>
    <scope>NUCLEOTIDE SEQUENCE</scope>
    <source>
        <strain evidence="4">BMA12</strain>
    </source>
</reference>
<dbReference type="PANTHER" id="PTHR37299">
    <property type="entry name" value="TRANSCRIPTIONAL REGULATOR-RELATED"/>
    <property type="match status" value="1"/>
</dbReference>
<keyword evidence="4" id="KW-0238">DNA-binding</keyword>
<evidence type="ECO:0000256" key="1">
    <source>
        <dbReference type="PROSITE-ProRule" id="PRU00169"/>
    </source>
</evidence>
<organism evidence="4 5">
    <name type="scientific">Agaribacillus aureus</name>
    <dbReference type="NCBI Taxonomy" id="3051825"/>
    <lineage>
        <taxon>Bacteria</taxon>
        <taxon>Pseudomonadati</taxon>
        <taxon>Bacteroidota</taxon>
        <taxon>Cytophagia</taxon>
        <taxon>Cytophagales</taxon>
        <taxon>Splendidivirgaceae</taxon>
        <taxon>Agaribacillus</taxon>
    </lineage>
</organism>
<dbReference type="SMART" id="SM00850">
    <property type="entry name" value="LytTR"/>
    <property type="match status" value="1"/>
</dbReference>
<dbReference type="Pfam" id="PF00072">
    <property type="entry name" value="Response_reg"/>
    <property type="match status" value="1"/>
</dbReference>
<feature type="domain" description="HTH LytTR-type" evidence="3">
    <location>
        <begin position="168"/>
        <end position="271"/>
    </location>
</feature>
<dbReference type="SUPFAM" id="SSF52172">
    <property type="entry name" value="CheY-like"/>
    <property type="match status" value="1"/>
</dbReference>
<dbReference type="PROSITE" id="PS50110">
    <property type="entry name" value="RESPONSE_REGULATORY"/>
    <property type="match status" value="1"/>
</dbReference>
<dbReference type="EMBL" id="JAUJEB010000005">
    <property type="protein sequence ID" value="MDN5214878.1"/>
    <property type="molecule type" value="Genomic_DNA"/>
</dbReference>
<evidence type="ECO:0000313" key="5">
    <source>
        <dbReference type="Proteomes" id="UP001172083"/>
    </source>
</evidence>
<dbReference type="GO" id="GO:0003677">
    <property type="term" value="F:DNA binding"/>
    <property type="evidence" value="ECO:0007669"/>
    <property type="project" value="UniProtKB-KW"/>
</dbReference>
<evidence type="ECO:0000259" key="3">
    <source>
        <dbReference type="PROSITE" id="PS50930"/>
    </source>
</evidence>
<comment type="caution">
    <text evidence="4">The sequence shown here is derived from an EMBL/GenBank/DDBJ whole genome shotgun (WGS) entry which is preliminary data.</text>
</comment>
<evidence type="ECO:0000259" key="2">
    <source>
        <dbReference type="PROSITE" id="PS50110"/>
    </source>
</evidence>